<dbReference type="Proteomes" id="UP000015993">
    <property type="component" value="Unassembled WGS sequence"/>
</dbReference>
<dbReference type="AlphaFoldDB" id="G5GDN3"/>
<name>G5GDN3_9BACT</name>
<comment type="subcellular location">
    <subcellularLocation>
        <location evidence="1">Periplasm</location>
    </subcellularLocation>
</comment>
<dbReference type="InterPro" id="IPR015168">
    <property type="entry name" value="SsuA/THI5"/>
</dbReference>
<evidence type="ECO:0000313" key="6">
    <source>
        <dbReference type="Proteomes" id="UP000015993"/>
    </source>
</evidence>
<dbReference type="Gene3D" id="3.40.190.10">
    <property type="entry name" value="Periplasmic binding protein-like II"/>
    <property type="match status" value="2"/>
</dbReference>
<evidence type="ECO:0000256" key="2">
    <source>
        <dbReference type="ARBA" id="ARBA00010742"/>
    </source>
</evidence>
<evidence type="ECO:0000256" key="3">
    <source>
        <dbReference type="ARBA" id="ARBA00022729"/>
    </source>
</evidence>
<reference evidence="5 6" key="1">
    <citation type="submission" date="2011-08" db="EMBL/GenBank/DDBJ databases">
        <title>The Genome Sequence of Prevotella sp. oral taxon 302 str. F0323.</title>
        <authorList>
            <consortium name="The Broad Institute Genome Sequencing Platform"/>
            <person name="Earl A."/>
            <person name="Ward D."/>
            <person name="Feldgarden M."/>
            <person name="Gevers D."/>
            <person name="Izard J."/>
            <person name="Blanton J.M."/>
            <person name="Baranova O.V."/>
            <person name="Tanner A.C."/>
            <person name="Dewhirst F.E."/>
            <person name="Young S.K."/>
            <person name="Zeng Q."/>
            <person name="Gargeya S."/>
            <person name="Fitzgerald M."/>
            <person name="Haas B."/>
            <person name="Abouelleil A."/>
            <person name="Alvarado L."/>
            <person name="Arachchi H.M."/>
            <person name="Berlin A."/>
            <person name="Brown A."/>
            <person name="Chapman S.B."/>
            <person name="Chen Z."/>
            <person name="Dunbar C."/>
            <person name="Freedman E."/>
            <person name="Gearin G."/>
            <person name="Gellesch M."/>
            <person name="Goldberg J."/>
            <person name="Griggs A."/>
            <person name="Gujja S."/>
            <person name="Heiman D."/>
            <person name="Howarth C."/>
            <person name="Larson L."/>
            <person name="Lui A."/>
            <person name="MacDonald P.J.P."/>
            <person name="Montmayeur A."/>
            <person name="Murphy C."/>
            <person name="Neiman D."/>
            <person name="Pearson M."/>
            <person name="Priest M."/>
            <person name="Roberts A."/>
            <person name="Saif S."/>
            <person name="Shea T."/>
            <person name="Shenoy N."/>
            <person name="Sisk P."/>
            <person name="Stolte C."/>
            <person name="Sykes S."/>
            <person name="Wortman J."/>
            <person name="Nusbaum C."/>
            <person name="Birren B."/>
        </authorList>
    </citation>
    <scope>NUCLEOTIDE SEQUENCE [LARGE SCALE GENOMIC DNA]</scope>
    <source>
        <strain evidence="5 6">F0323</strain>
    </source>
</reference>
<dbReference type="OrthoDB" id="1081427at2"/>
<dbReference type="Pfam" id="PF09084">
    <property type="entry name" value="NMT1"/>
    <property type="match status" value="1"/>
</dbReference>
<evidence type="ECO:0000259" key="4">
    <source>
        <dbReference type="Pfam" id="PF09084"/>
    </source>
</evidence>
<proteinExistence type="inferred from homology"/>
<evidence type="ECO:0000313" key="5">
    <source>
        <dbReference type="EMBL" id="EHG21738.1"/>
    </source>
</evidence>
<dbReference type="PANTHER" id="PTHR30024:SF47">
    <property type="entry name" value="TAURINE-BINDING PERIPLASMIC PROTEIN"/>
    <property type="match status" value="1"/>
</dbReference>
<dbReference type="eggNOG" id="COG0715">
    <property type="taxonomic scope" value="Bacteria"/>
</dbReference>
<dbReference type="SUPFAM" id="SSF53850">
    <property type="entry name" value="Periplasmic binding protein-like II"/>
    <property type="match status" value="1"/>
</dbReference>
<keyword evidence="3" id="KW-0732">Signal</keyword>
<dbReference type="PANTHER" id="PTHR30024">
    <property type="entry name" value="ALIPHATIC SULFONATES-BINDING PROTEIN-RELATED"/>
    <property type="match status" value="1"/>
</dbReference>
<dbReference type="STRING" id="679199.HMPREF9332_01684"/>
<dbReference type="EMBL" id="ACZK01000027">
    <property type="protein sequence ID" value="EHG21738.1"/>
    <property type="molecule type" value="Genomic_DNA"/>
</dbReference>
<organism evidence="5 6">
    <name type="scientific">Alloprevotella rava F0323</name>
    <dbReference type="NCBI Taxonomy" id="679199"/>
    <lineage>
        <taxon>Bacteria</taxon>
        <taxon>Pseudomonadati</taxon>
        <taxon>Bacteroidota</taxon>
        <taxon>Bacteroidia</taxon>
        <taxon>Bacteroidales</taxon>
        <taxon>Prevotellaceae</taxon>
        <taxon>Alloprevotella</taxon>
    </lineage>
</organism>
<comment type="caution">
    <text evidence="5">The sequence shown here is derived from an EMBL/GenBank/DDBJ whole genome shotgun (WGS) entry which is preliminary data.</text>
</comment>
<comment type="similarity">
    <text evidence="2">Belongs to the bacterial solute-binding protein SsuA/TauA family.</text>
</comment>
<protein>
    <recommendedName>
        <fullName evidence="4">SsuA/THI5-like domain-containing protein</fullName>
    </recommendedName>
</protein>
<accession>G5GDN3</accession>
<gene>
    <name evidence="5" type="ORF">HMPREF9332_01684</name>
</gene>
<evidence type="ECO:0000256" key="1">
    <source>
        <dbReference type="ARBA" id="ARBA00004418"/>
    </source>
</evidence>
<dbReference type="GO" id="GO:0042597">
    <property type="term" value="C:periplasmic space"/>
    <property type="evidence" value="ECO:0007669"/>
    <property type="project" value="UniProtKB-SubCell"/>
</dbReference>
<sequence length="302" mass="33720">MADTHIFLLSLSSKEKSIFMRKILLILLFLGLVMACNQKTETASPTAVAEDVNIRLAVVPTVDCLPFYYAEEMGLYDSLGLHLKLCPFEAQNDCDTALLGRSVDGAFMDTERFAFHRKRGVSLVQEMQTEGEWALLSSGMLRIKKMKDLGNRVLGLPQHTAENLLADQALRQADMKPAALVRVQVNSYRTCASMLVNNQLDAAVLPEPFATEARLLGARQMYEARGAEKSRGAIVFRSKYVADKSSAKFLELLRRGYNQAVDSLNKHGVKCCLPILLNHYKISQQVADSLHLPRYSHVRATK</sequence>
<dbReference type="HOGENOM" id="CLU_028871_5_2_10"/>
<keyword evidence="6" id="KW-1185">Reference proteome</keyword>
<feature type="domain" description="SsuA/THI5-like" evidence="4">
    <location>
        <begin position="64"/>
        <end position="261"/>
    </location>
</feature>